<dbReference type="OrthoDB" id="285502at2"/>
<dbReference type="KEGG" id="mri:Mal4_57580"/>
<name>A0A517ZFZ9_9PLAN</name>
<sequence length="138" mass="15817">MPRSDFSDADLLAYVDEQLPADQSSAVEEALRGSAEMRQRVTLLVRRRDQGGHSIGEIWRRNRLSCPSRSDLGSYLLGAIDPGHEDYIEFHLRTIGCRLCEANLEDLRSAKQDVPDRQRRRRRYFESSAGVLRSQRPS</sequence>
<keyword evidence="2" id="KW-1185">Reference proteome</keyword>
<dbReference type="EMBL" id="CP036275">
    <property type="protein sequence ID" value="QDU41391.1"/>
    <property type="molecule type" value="Genomic_DNA"/>
</dbReference>
<accession>A0A517ZFZ9</accession>
<dbReference type="Proteomes" id="UP000320496">
    <property type="component" value="Chromosome"/>
</dbReference>
<proteinExistence type="predicted"/>
<gene>
    <name evidence="1" type="ORF">Mal4_57580</name>
</gene>
<dbReference type="RefSeq" id="WP_145372731.1">
    <property type="nucleotide sequence ID" value="NZ_CP036275.1"/>
</dbReference>
<evidence type="ECO:0000313" key="1">
    <source>
        <dbReference type="EMBL" id="QDU41391.1"/>
    </source>
</evidence>
<dbReference type="AlphaFoldDB" id="A0A517ZFZ9"/>
<reference evidence="1 2" key="1">
    <citation type="submission" date="2019-02" db="EMBL/GenBank/DDBJ databases">
        <title>Deep-cultivation of Planctomycetes and their phenomic and genomic characterization uncovers novel biology.</title>
        <authorList>
            <person name="Wiegand S."/>
            <person name="Jogler M."/>
            <person name="Boedeker C."/>
            <person name="Pinto D."/>
            <person name="Vollmers J."/>
            <person name="Rivas-Marin E."/>
            <person name="Kohn T."/>
            <person name="Peeters S.H."/>
            <person name="Heuer A."/>
            <person name="Rast P."/>
            <person name="Oberbeckmann S."/>
            <person name="Bunk B."/>
            <person name="Jeske O."/>
            <person name="Meyerdierks A."/>
            <person name="Storesund J.E."/>
            <person name="Kallscheuer N."/>
            <person name="Luecker S."/>
            <person name="Lage O.M."/>
            <person name="Pohl T."/>
            <person name="Merkel B.J."/>
            <person name="Hornburger P."/>
            <person name="Mueller R.-W."/>
            <person name="Bruemmer F."/>
            <person name="Labrenz M."/>
            <person name="Spormann A.M."/>
            <person name="Op den Camp H."/>
            <person name="Overmann J."/>
            <person name="Amann R."/>
            <person name="Jetten M.S.M."/>
            <person name="Mascher T."/>
            <person name="Medema M.H."/>
            <person name="Devos D.P."/>
            <person name="Kaster A.-K."/>
            <person name="Ovreas L."/>
            <person name="Rohde M."/>
            <person name="Galperin M.Y."/>
            <person name="Jogler C."/>
        </authorList>
    </citation>
    <scope>NUCLEOTIDE SEQUENCE [LARGE SCALE GENOMIC DNA]</scope>
    <source>
        <strain evidence="1 2">Mal4</strain>
    </source>
</reference>
<evidence type="ECO:0000313" key="2">
    <source>
        <dbReference type="Proteomes" id="UP000320496"/>
    </source>
</evidence>
<organism evidence="1 2">
    <name type="scientific">Maioricimonas rarisocia</name>
    <dbReference type="NCBI Taxonomy" id="2528026"/>
    <lineage>
        <taxon>Bacteria</taxon>
        <taxon>Pseudomonadati</taxon>
        <taxon>Planctomycetota</taxon>
        <taxon>Planctomycetia</taxon>
        <taxon>Planctomycetales</taxon>
        <taxon>Planctomycetaceae</taxon>
        <taxon>Maioricimonas</taxon>
    </lineage>
</organism>
<protein>
    <submittedName>
        <fullName evidence="1">Uncharacterized protein</fullName>
    </submittedName>
</protein>